<dbReference type="InterPro" id="IPR025875">
    <property type="entry name" value="Leu-rich_rpt_4"/>
</dbReference>
<organism evidence="6 7">
    <name type="scientific">Sitophilus oryzae</name>
    <name type="common">Rice weevil</name>
    <name type="synonym">Curculio oryzae</name>
    <dbReference type="NCBI Taxonomy" id="7048"/>
    <lineage>
        <taxon>Eukaryota</taxon>
        <taxon>Metazoa</taxon>
        <taxon>Ecdysozoa</taxon>
        <taxon>Arthropoda</taxon>
        <taxon>Hexapoda</taxon>
        <taxon>Insecta</taxon>
        <taxon>Pterygota</taxon>
        <taxon>Neoptera</taxon>
        <taxon>Endopterygota</taxon>
        <taxon>Coleoptera</taxon>
        <taxon>Polyphaga</taxon>
        <taxon>Cucujiformia</taxon>
        <taxon>Curculionidae</taxon>
        <taxon>Dryophthorinae</taxon>
        <taxon>Sitophilus</taxon>
    </lineage>
</organism>
<feature type="compositionally biased region" description="Polar residues" evidence="5">
    <location>
        <begin position="439"/>
        <end position="457"/>
    </location>
</feature>
<dbReference type="InterPro" id="IPR003591">
    <property type="entry name" value="Leu-rich_rpt_typical-subtyp"/>
</dbReference>
<dbReference type="SMART" id="SM00365">
    <property type="entry name" value="LRR_SD22"/>
    <property type="match status" value="6"/>
</dbReference>
<dbReference type="AlphaFoldDB" id="A0A6J2XQK0"/>
<dbReference type="InterPro" id="IPR050576">
    <property type="entry name" value="Cilia_flagella_integrity"/>
</dbReference>
<feature type="compositionally biased region" description="Basic and acidic residues" evidence="5">
    <location>
        <begin position="530"/>
        <end position="552"/>
    </location>
</feature>
<dbReference type="KEGG" id="soy:115880306"/>
<accession>A0A6J2XQK0</accession>
<feature type="region of interest" description="Disordered" evidence="5">
    <location>
        <begin position="1"/>
        <end position="35"/>
    </location>
</feature>
<feature type="compositionally biased region" description="Low complexity" evidence="5">
    <location>
        <begin position="570"/>
        <end position="586"/>
    </location>
</feature>
<dbReference type="Gene3D" id="3.80.10.10">
    <property type="entry name" value="Ribonuclease Inhibitor"/>
    <property type="match status" value="3"/>
</dbReference>
<evidence type="ECO:0000313" key="6">
    <source>
        <dbReference type="Proteomes" id="UP000504635"/>
    </source>
</evidence>
<dbReference type="RefSeq" id="XP_030753351.1">
    <property type="nucleotide sequence ID" value="XM_030897491.1"/>
</dbReference>
<evidence type="ECO:0000256" key="2">
    <source>
        <dbReference type="ARBA" id="ARBA00022614"/>
    </source>
</evidence>
<evidence type="ECO:0000256" key="4">
    <source>
        <dbReference type="ARBA" id="ARBA00024433"/>
    </source>
</evidence>
<sequence>MPTSSSAAVTDKKRNFKFLAQKSTDQNGTEPPDNAEKHLLKIAPALPLNNRRNIYVRSHSTLNVASLSKTNQDQSSYDCVPIQTGPDGIARVSRSPVEKEKHPDRISLDRRGLTHVPLIEGEPKLRLLSLQHNLLTDLEMLSKQMFPTLVFLDVYDNQLDKINFVEFLENLRVLLMGKNRIKKIDGLENLKKLEVLDLHGNQIGQVGGLANLSELKVLNLAGNQIKIIGSKDLQGLESLQELNLRRNRLKKIHGCSEMNNLLKLFLSNNDLQSVEDISSVAKSQNIKEISIDNNPVFLNGDCVSFLVSYLPQLSKLNAMQITDQVRKAAMAWRRNKEATNAAFMDLTSETTMNYRREEVISNARTNWELLRSQTKCLTNSVNAVDKSLKDLKPDSDFILTSLAKPQVKSSCKPQRTKLYTKFSSKVPILPDKKLKMVRTGSQETETSQNLSNTSSVNSSELLKLPPILVPIISKLEKNDEGGLKHSGSVSSLGPNIDSSSSVASGSELAQSSSSESSNTSTSSDSEPDEDVKVEQPKEQEEAKQKCVLEEKPLLPPTELPKLGQVETEDTSSNLSMTTNNSSSVLSGPSTSESEKCSGKSQNNSTSSGTRSVKSAISGRSMSIKSSNNRAATAKPKKQQGSPNLPKDREQGGDYLIEICGRYLNIYGQGALRFIDKPWNSTKASDVTTVKFNYVNFNCITGYLNKVKHRFPNADNFVFKETNITCLGQLNAISEIQGLVSLTIDPEGNPICEKTWQSYAIYRLSHWGLKNINTKEITDDDIKRANIEYQSLNDLVLWSLPDVLLQPLLVRLRIDVNQGVSEQNAKKWLLKADQQLQGVVCKEALQWKKGSVSQDDLAMRQKAKIHISGLLEEMTNSMNKLRILDDQWPQLMQEFVQNTLSDYSDLDGYMKQKMQELDK</sequence>
<dbReference type="PROSITE" id="PS51450">
    <property type="entry name" value="LRR"/>
    <property type="match status" value="5"/>
</dbReference>
<feature type="compositionally biased region" description="Low complexity" evidence="5">
    <location>
        <begin position="497"/>
        <end position="524"/>
    </location>
</feature>
<keyword evidence="3" id="KW-0677">Repeat</keyword>
<dbReference type="InterPro" id="IPR001611">
    <property type="entry name" value="Leu-rich_rpt"/>
</dbReference>
<dbReference type="SMART" id="SM00369">
    <property type="entry name" value="LRR_TYP"/>
    <property type="match status" value="5"/>
</dbReference>
<comment type="function">
    <text evidence="1">Cilium-specific protein required for cilia structures.</text>
</comment>
<evidence type="ECO:0000313" key="7">
    <source>
        <dbReference type="RefSeq" id="XP_030753351.1"/>
    </source>
</evidence>
<feature type="region of interest" description="Disordered" evidence="5">
    <location>
        <begin position="433"/>
        <end position="457"/>
    </location>
</feature>
<reference evidence="7" key="1">
    <citation type="submission" date="2025-08" db="UniProtKB">
        <authorList>
            <consortium name="RefSeq"/>
        </authorList>
    </citation>
    <scope>IDENTIFICATION</scope>
    <source>
        <tissue evidence="7">Gonads</tissue>
    </source>
</reference>
<dbReference type="OrthoDB" id="1939344at2759"/>
<dbReference type="GeneID" id="115880306"/>
<dbReference type="InParanoid" id="A0A6J2XQK0"/>
<feature type="region of interest" description="Disordered" evidence="5">
    <location>
        <begin position="482"/>
        <end position="649"/>
    </location>
</feature>
<proteinExistence type="predicted"/>
<protein>
    <recommendedName>
        <fullName evidence="4">Dynein axonemal assembly factor 1 homolog</fullName>
    </recommendedName>
</protein>
<keyword evidence="6" id="KW-1185">Reference proteome</keyword>
<dbReference type="SUPFAM" id="SSF52075">
    <property type="entry name" value="Outer arm dynein light chain 1"/>
    <property type="match status" value="1"/>
</dbReference>
<dbReference type="Pfam" id="PF12799">
    <property type="entry name" value="LRR_4"/>
    <property type="match status" value="1"/>
</dbReference>
<keyword evidence="2" id="KW-0433">Leucine-rich repeat</keyword>
<evidence type="ECO:0000256" key="1">
    <source>
        <dbReference type="ARBA" id="ARBA00003843"/>
    </source>
</evidence>
<dbReference type="PANTHER" id="PTHR45973">
    <property type="entry name" value="PROTEIN PHOSPHATASE 1 REGULATORY SUBUNIT SDS22-RELATED"/>
    <property type="match status" value="1"/>
</dbReference>
<dbReference type="PANTHER" id="PTHR45973:SF8">
    <property type="entry name" value="LEUCINE-RICH REPEAT-CONTAINING PROTEIN 49"/>
    <property type="match status" value="1"/>
</dbReference>
<evidence type="ECO:0000256" key="3">
    <source>
        <dbReference type="ARBA" id="ARBA00022737"/>
    </source>
</evidence>
<gene>
    <name evidence="7" type="primary">LOC115880306</name>
</gene>
<evidence type="ECO:0000256" key="5">
    <source>
        <dbReference type="SAM" id="MobiDB-lite"/>
    </source>
</evidence>
<name>A0A6J2XQK0_SITOR</name>
<dbReference type="InterPro" id="IPR032675">
    <property type="entry name" value="LRR_dom_sf"/>
</dbReference>
<feature type="compositionally biased region" description="Polar residues" evidence="5">
    <location>
        <begin position="598"/>
        <end position="630"/>
    </location>
</feature>
<dbReference type="Proteomes" id="UP000504635">
    <property type="component" value="Unplaced"/>
</dbReference>